<organism evidence="1 2">
    <name type="scientific">Smallanthus sonchifolius</name>
    <dbReference type="NCBI Taxonomy" id="185202"/>
    <lineage>
        <taxon>Eukaryota</taxon>
        <taxon>Viridiplantae</taxon>
        <taxon>Streptophyta</taxon>
        <taxon>Embryophyta</taxon>
        <taxon>Tracheophyta</taxon>
        <taxon>Spermatophyta</taxon>
        <taxon>Magnoliopsida</taxon>
        <taxon>eudicotyledons</taxon>
        <taxon>Gunneridae</taxon>
        <taxon>Pentapetalae</taxon>
        <taxon>asterids</taxon>
        <taxon>campanulids</taxon>
        <taxon>Asterales</taxon>
        <taxon>Asteraceae</taxon>
        <taxon>Asteroideae</taxon>
        <taxon>Heliantheae alliance</taxon>
        <taxon>Millerieae</taxon>
        <taxon>Smallanthus</taxon>
    </lineage>
</organism>
<proteinExistence type="predicted"/>
<name>A0ACB9IR91_9ASTR</name>
<accession>A0ACB9IR91</accession>
<gene>
    <name evidence="1" type="ORF">L1987_19948</name>
</gene>
<comment type="caution">
    <text evidence="1">The sequence shown here is derived from an EMBL/GenBank/DDBJ whole genome shotgun (WGS) entry which is preliminary data.</text>
</comment>
<protein>
    <submittedName>
        <fullName evidence="1">Uncharacterized protein</fullName>
    </submittedName>
</protein>
<dbReference type="EMBL" id="CM042024">
    <property type="protein sequence ID" value="KAI3810336.1"/>
    <property type="molecule type" value="Genomic_DNA"/>
</dbReference>
<sequence length="633" mass="72084">MGFGKLLTFKVDGIPSKLAHYDVDKFNASKMKIRTHSGDSGDIKVDTYSIHSVLGVPKGGIKVYSTTPLEVLDDKCRKMKVDYTLNQTTLWTMDRLRIRERLEIKGSGFGKGRFKGLMVSVNNKSGGEMEDVSLEFQEEYTVLKKLDDFEEKKKEIEIELSEDNSVEKTNSKIGDVLKKINEDIVEKEIHGVNENEMEDNNIDKLDIEVDLESDDNIDLNQVFQSETTEKDEEAREMDIDQGKEMQSNDDQNKNMFVEVGKVKKVIVDVELKKGTNDGGKMDEKSKECNNIEDNDGPSYSLGITQDGLILTGEEQQNTDEEGVKTVEDNGRPSYSLGAIGISQEKVIPMLEATRKIPFIDKGVADVNNMDIVFRSVNNLELTLSIIRSLKPGEKVYNNIIDAWVERSSGSPYRLFVGTNVIVDWMLNKIDSSRDERYERFHRNMYGGICGNKLMNEMKHFDIILFPILEHGHYYLLNFELKNGAITVIDNFHESIALVGINDSQDYFKKDFTYKIYLERHGQPKAYEIKTAKIKKIDIPWVTKKNEVDCGIFVITHMEKYMGIKEQFFCGLNSNVMKKKGQLNALRKKFAAHILQSKVNLLKEKIHSAAQGSKGGKNVTFWICNIQFDVLEAL</sequence>
<dbReference type="Proteomes" id="UP001056120">
    <property type="component" value="Linkage Group LG07"/>
</dbReference>
<reference evidence="2" key="1">
    <citation type="journal article" date="2022" name="Mol. Ecol. Resour.">
        <title>The genomes of chicory, endive, great burdock and yacon provide insights into Asteraceae palaeo-polyploidization history and plant inulin production.</title>
        <authorList>
            <person name="Fan W."/>
            <person name="Wang S."/>
            <person name="Wang H."/>
            <person name="Wang A."/>
            <person name="Jiang F."/>
            <person name="Liu H."/>
            <person name="Zhao H."/>
            <person name="Xu D."/>
            <person name="Zhang Y."/>
        </authorList>
    </citation>
    <scope>NUCLEOTIDE SEQUENCE [LARGE SCALE GENOMIC DNA]</scope>
    <source>
        <strain evidence="2">cv. Yunnan</strain>
    </source>
</reference>
<evidence type="ECO:0000313" key="2">
    <source>
        <dbReference type="Proteomes" id="UP001056120"/>
    </source>
</evidence>
<reference evidence="1 2" key="2">
    <citation type="journal article" date="2022" name="Mol. Ecol. Resour.">
        <title>The genomes of chicory, endive, great burdock and yacon provide insights into Asteraceae paleo-polyploidization history and plant inulin production.</title>
        <authorList>
            <person name="Fan W."/>
            <person name="Wang S."/>
            <person name="Wang H."/>
            <person name="Wang A."/>
            <person name="Jiang F."/>
            <person name="Liu H."/>
            <person name="Zhao H."/>
            <person name="Xu D."/>
            <person name="Zhang Y."/>
        </authorList>
    </citation>
    <scope>NUCLEOTIDE SEQUENCE [LARGE SCALE GENOMIC DNA]</scope>
    <source>
        <strain evidence="2">cv. Yunnan</strain>
        <tissue evidence="1">Leaves</tissue>
    </source>
</reference>
<keyword evidence="2" id="KW-1185">Reference proteome</keyword>
<evidence type="ECO:0000313" key="1">
    <source>
        <dbReference type="EMBL" id="KAI3810336.1"/>
    </source>
</evidence>